<sequence>MKTRYERENSVILFSRFSKINMEKHRFLYAIAPNFSEKRYLCIIVTN</sequence>
<name>A0A7Y6U7H4_PHOVU</name>
<gene>
    <name evidence="1" type="ORF">HUV05_00835</name>
</gene>
<evidence type="ECO:0000313" key="1">
    <source>
        <dbReference type="EMBL" id="NVB72072.1"/>
    </source>
</evidence>
<organism evidence="1 2">
    <name type="scientific">Phocaeicola vulgatus</name>
    <name type="common">Bacteroides vulgatus</name>
    <dbReference type="NCBI Taxonomy" id="821"/>
    <lineage>
        <taxon>Bacteria</taxon>
        <taxon>Pseudomonadati</taxon>
        <taxon>Bacteroidota</taxon>
        <taxon>Bacteroidia</taxon>
        <taxon>Bacteroidales</taxon>
        <taxon>Bacteroidaceae</taxon>
        <taxon>Phocaeicola</taxon>
    </lineage>
</organism>
<dbReference type="AlphaFoldDB" id="A0A7Y6U7H4"/>
<dbReference type="RefSeq" id="WP_176350304.1">
    <property type="nucleotide sequence ID" value="NZ_JABWDJ010000002.1"/>
</dbReference>
<proteinExistence type="predicted"/>
<dbReference type="EMBL" id="JABWDJ010000002">
    <property type="protein sequence ID" value="NVB72072.1"/>
    <property type="molecule type" value="Genomic_DNA"/>
</dbReference>
<comment type="caution">
    <text evidence="1">The sequence shown here is derived from an EMBL/GenBank/DDBJ whole genome shotgun (WGS) entry which is preliminary data.</text>
</comment>
<dbReference type="Proteomes" id="UP000524321">
    <property type="component" value="Unassembled WGS sequence"/>
</dbReference>
<evidence type="ECO:0000313" key="2">
    <source>
        <dbReference type="Proteomes" id="UP000524321"/>
    </source>
</evidence>
<protein>
    <submittedName>
        <fullName evidence="1">Uncharacterized protein</fullName>
    </submittedName>
</protein>
<reference evidence="1 2" key="2">
    <citation type="submission" date="2020-07" db="EMBL/GenBank/DDBJ databases">
        <title>Bacterial metabolism rescues the inhibition of intestinal drug absorption by food and drug additives.</title>
        <authorList>
            <person name="Zou L."/>
            <person name="Spanogiannopoulos P."/>
            <person name="Chien H.-C."/>
            <person name="Pieper L.M."/>
            <person name="Cai W."/>
            <person name="Khuri N."/>
            <person name="Pottel J."/>
            <person name="Vora B."/>
            <person name="Ni Z."/>
            <person name="Tsakalozou E."/>
            <person name="Zhang W."/>
            <person name="Shoichet B.K."/>
            <person name="Giacomini K.M."/>
            <person name="Turnbaugh P.J."/>
        </authorList>
    </citation>
    <scope>NUCLEOTIDE SEQUENCE [LARGE SCALE GENOMIC DNA]</scope>
    <source>
        <strain evidence="1 2">B33</strain>
    </source>
</reference>
<accession>A0A7Y6U7H4</accession>
<reference evidence="1 2" key="1">
    <citation type="submission" date="2020-04" db="EMBL/GenBank/DDBJ databases">
        <authorList>
            <person name="Pieper L."/>
        </authorList>
    </citation>
    <scope>NUCLEOTIDE SEQUENCE [LARGE SCALE GENOMIC DNA]</scope>
    <source>
        <strain evidence="1 2">B33</strain>
    </source>
</reference>